<comment type="caution">
    <text evidence="3">The sequence shown here is derived from an EMBL/GenBank/DDBJ whole genome shotgun (WGS) entry which is preliminary data.</text>
</comment>
<dbReference type="InterPro" id="IPR041454">
    <property type="entry name" value="BsuBI/PstI_N"/>
</dbReference>
<dbReference type="Pfam" id="PF06616">
    <property type="entry name" value="BsuBI_PstI_RE"/>
    <property type="match status" value="1"/>
</dbReference>
<evidence type="ECO:0000259" key="2">
    <source>
        <dbReference type="Pfam" id="PF17728"/>
    </source>
</evidence>
<keyword evidence="3" id="KW-0255">Endonuclease</keyword>
<name>A0ABS1CMA7_9GAMM</name>
<keyword evidence="3" id="KW-0540">Nuclease</keyword>
<dbReference type="Proteomes" id="UP000748752">
    <property type="component" value="Unassembled WGS sequence"/>
</dbReference>
<evidence type="ECO:0000313" key="3">
    <source>
        <dbReference type="EMBL" id="MBK1633060.1"/>
    </source>
</evidence>
<organism evidence="3 4">
    <name type="scientific">Thiohalocapsa halophila</name>
    <dbReference type="NCBI Taxonomy" id="69359"/>
    <lineage>
        <taxon>Bacteria</taxon>
        <taxon>Pseudomonadati</taxon>
        <taxon>Pseudomonadota</taxon>
        <taxon>Gammaproteobacteria</taxon>
        <taxon>Chromatiales</taxon>
        <taxon>Chromatiaceae</taxon>
        <taxon>Thiohalocapsa</taxon>
    </lineage>
</organism>
<dbReference type="RefSeq" id="WP_200241017.1">
    <property type="nucleotide sequence ID" value="NZ_NRRV01000066.1"/>
</dbReference>
<dbReference type="GO" id="GO:0004519">
    <property type="term" value="F:endonuclease activity"/>
    <property type="evidence" value="ECO:0007669"/>
    <property type="project" value="UniProtKB-KW"/>
</dbReference>
<dbReference type="Pfam" id="PF17728">
    <property type="entry name" value="BsuBI_PstI_RE_N"/>
    <property type="match status" value="1"/>
</dbReference>
<evidence type="ECO:0000259" key="1">
    <source>
        <dbReference type="Pfam" id="PF06616"/>
    </source>
</evidence>
<sequence>MTEAGLPPLLGVAEVQRRLLIIFPDGSPNRGYCTREMAARTVFVALYVGALEGKGAWLAPKHVYRMTEEQAAATSPEDRLAYANAAMRPGYDPPGTRWYADNTREPIRDETLREGLVAVGAATTRTDLATTSSKPRYALTADFAALFRPDLCGDELTDAIASWQRATLSKGALTRLKLRRRSGSGTDSVLVAFPNGETRRLASGPSSEIARAVIESFAPAFLREPFVLWLSESGNKVVARDDAVAAEIGLTIQADRDLPDLILVDLGPTEPLLIFVEVVATDGPVSERRRRSLLDIAEADGFDPRRVAFLTAFADRDAPGYQKTYRNLAWGSFAWFASEPDKLMVLHDGDVELVRLLCAGEG</sequence>
<dbReference type="EMBL" id="NRRV01000066">
    <property type="protein sequence ID" value="MBK1633060.1"/>
    <property type="molecule type" value="Genomic_DNA"/>
</dbReference>
<dbReference type="InterPro" id="IPR041962">
    <property type="entry name" value="BsuBI/PstI_N_sf"/>
</dbReference>
<feature type="domain" description="BsuBI/PstI restriction endonuclease" evidence="1">
    <location>
        <begin position="190"/>
        <end position="348"/>
    </location>
</feature>
<dbReference type="Gene3D" id="3.40.1350.80">
    <property type="match status" value="1"/>
</dbReference>
<reference evidence="3 4" key="1">
    <citation type="journal article" date="2020" name="Microorganisms">
        <title>Osmotic Adaptation and Compatible Solute Biosynthesis of Phototrophic Bacteria as Revealed from Genome Analyses.</title>
        <authorList>
            <person name="Imhoff J.F."/>
            <person name="Rahn T."/>
            <person name="Kunzel S."/>
            <person name="Keller A."/>
            <person name="Neulinger S.C."/>
        </authorList>
    </citation>
    <scope>NUCLEOTIDE SEQUENCE [LARGE SCALE GENOMIC DNA]</scope>
    <source>
        <strain evidence="3 4">DSM 6210</strain>
    </source>
</reference>
<evidence type="ECO:0000313" key="4">
    <source>
        <dbReference type="Proteomes" id="UP000748752"/>
    </source>
</evidence>
<keyword evidence="3" id="KW-0378">Hydrolase</keyword>
<accession>A0ABS1CMA7</accession>
<gene>
    <name evidence="3" type="ORF">CKO31_20345</name>
</gene>
<dbReference type="InterPro" id="IPR009528">
    <property type="entry name" value="Restrct_endonuc_II_BsuBI_C"/>
</dbReference>
<feature type="domain" description="BsuBI/PstI restriction endonuclease HTH" evidence="2">
    <location>
        <begin position="14"/>
        <end position="172"/>
    </location>
</feature>
<protein>
    <submittedName>
        <fullName evidence="3">Restriction endonuclease</fullName>
    </submittedName>
</protein>
<keyword evidence="4" id="KW-1185">Reference proteome</keyword>
<proteinExistence type="predicted"/>
<dbReference type="Gene3D" id="1.10.10.1820">
    <property type="entry name" value="BsuBI/PstI restriction endonuclease-like"/>
    <property type="match status" value="1"/>
</dbReference>
<dbReference type="InterPro" id="IPR041963">
    <property type="entry name" value="BsuBI/PstI_C_sf"/>
</dbReference>